<evidence type="ECO:0008006" key="3">
    <source>
        <dbReference type="Google" id="ProtNLM"/>
    </source>
</evidence>
<dbReference type="Proteomes" id="UP001431019">
    <property type="component" value="Unassembled WGS sequence"/>
</dbReference>
<accession>A0ABS8JY88</accession>
<dbReference type="RefSeq" id="WP_230511082.1">
    <property type="nucleotide sequence ID" value="NZ_JAJITD010000009.1"/>
</dbReference>
<gene>
    <name evidence="1" type="ORF">LJ656_19885</name>
</gene>
<evidence type="ECO:0000313" key="1">
    <source>
        <dbReference type="EMBL" id="MCC8394859.1"/>
    </source>
</evidence>
<dbReference type="EMBL" id="JAJITD010000009">
    <property type="protein sequence ID" value="MCC8394859.1"/>
    <property type="molecule type" value="Genomic_DNA"/>
</dbReference>
<reference evidence="1 2" key="1">
    <citation type="submission" date="2021-11" db="EMBL/GenBank/DDBJ databases">
        <authorList>
            <person name="Oh E.-T."/>
            <person name="Kim S.-B."/>
        </authorList>
    </citation>
    <scope>NUCLEOTIDE SEQUENCE [LARGE SCALE GENOMIC DNA]</scope>
    <source>
        <strain evidence="1 2">MMS20-SJTR3</strain>
    </source>
</reference>
<keyword evidence="2" id="KW-1185">Reference proteome</keyword>
<protein>
    <recommendedName>
        <fullName evidence="3">WD40-like Beta Propeller Repeat</fullName>
    </recommendedName>
</protein>
<proteinExistence type="predicted"/>
<comment type="caution">
    <text evidence="1">The sequence shown here is derived from an EMBL/GenBank/DDBJ whole genome shotgun (WGS) entry which is preliminary data.</text>
</comment>
<name>A0ABS8JY88_9BURK</name>
<evidence type="ECO:0000313" key="2">
    <source>
        <dbReference type="Proteomes" id="UP001431019"/>
    </source>
</evidence>
<organism evidence="1 2">
    <name type="scientific">Paraburkholderia sejongensis</name>
    <dbReference type="NCBI Taxonomy" id="2886946"/>
    <lineage>
        <taxon>Bacteria</taxon>
        <taxon>Pseudomonadati</taxon>
        <taxon>Pseudomonadota</taxon>
        <taxon>Betaproteobacteria</taxon>
        <taxon>Burkholderiales</taxon>
        <taxon>Burkholderiaceae</taxon>
        <taxon>Paraburkholderia</taxon>
    </lineage>
</organism>
<sequence length="126" mass="13937">MKARFAFAVSTALALGIVYFVIADRTPDGTECQRSRSPDGRYLAERCLLEWVPGGNSKYVGRLFDGNSGRRLAQHVFDSSTPTILWSDYQGETVLFSVGDGGDDATYISIPPSGWDRLLAVRPRFK</sequence>